<dbReference type="HOGENOM" id="CLU_000445_11_16_6"/>
<dbReference type="GO" id="GO:0052621">
    <property type="term" value="F:diguanylate cyclase activity"/>
    <property type="evidence" value="ECO:0007669"/>
    <property type="project" value="UniProtKB-EC"/>
</dbReference>
<dbReference type="AlphaFoldDB" id="B8KQS0"/>
<dbReference type="InterPro" id="IPR029787">
    <property type="entry name" value="Nucleotide_cyclase"/>
</dbReference>
<dbReference type="Gene3D" id="3.30.70.270">
    <property type="match status" value="1"/>
</dbReference>
<dbReference type="eggNOG" id="COG3706">
    <property type="taxonomic scope" value="Bacteria"/>
</dbReference>
<evidence type="ECO:0000256" key="1">
    <source>
        <dbReference type="ARBA" id="ARBA00012528"/>
    </source>
</evidence>
<dbReference type="InterPro" id="IPR043128">
    <property type="entry name" value="Rev_trsase/Diguanyl_cyclase"/>
</dbReference>
<reference evidence="5" key="1">
    <citation type="journal article" date="2013" name="BMC Microbiol.">
        <title>Taxonomy and evolution of bacteriochlorophyll a-containing members of the OM60/NOR5 clade of marine gammaproteobacteria: description of Luminiphilus syltensis gen. nov., sp. nov., reclassification of Haliea rubra as Pseudohaliea rubra gen. nov., comb. nov., and emendation of Chromatocurvus halotolerans.</title>
        <authorList>
            <person name="Spring S."/>
            <person name="Riedel T."/>
            <person name="Sproer C."/>
            <person name="Yan S."/>
            <person name="Harder J."/>
            <person name="Fuchs B.M."/>
        </authorList>
    </citation>
    <scope>NUCLEOTIDE SEQUENCE [LARGE SCALE GENOMIC DNA]</scope>
    <source>
        <strain evidence="5">NOR51-B</strain>
    </source>
</reference>
<dbReference type="EC" id="2.7.7.65" evidence="1"/>
<comment type="catalytic activity">
    <reaction evidence="2">
        <text>2 GTP = 3',3'-c-di-GMP + 2 diphosphate</text>
        <dbReference type="Rhea" id="RHEA:24898"/>
        <dbReference type="ChEBI" id="CHEBI:33019"/>
        <dbReference type="ChEBI" id="CHEBI:37565"/>
        <dbReference type="ChEBI" id="CHEBI:58805"/>
        <dbReference type="EC" id="2.7.7.65"/>
    </reaction>
</comment>
<feature type="domain" description="GGDEF" evidence="3">
    <location>
        <begin position="22"/>
        <end position="153"/>
    </location>
</feature>
<keyword evidence="5" id="KW-1185">Reference proteome</keyword>
<accession>B8KQS0</accession>
<dbReference type="InterPro" id="IPR000160">
    <property type="entry name" value="GGDEF_dom"/>
</dbReference>
<dbReference type="Pfam" id="PF00990">
    <property type="entry name" value="GGDEF"/>
    <property type="match status" value="1"/>
</dbReference>
<dbReference type="PROSITE" id="PS50887">
    <property type="entry name" value="GGDEF"/>
    <property type="match status" value="1"/>
</dbReference>
<dbReference type="Proteomes" id="UP000004699">
    <property type="component" value="Unassembled WGS sequence"/>
</dbReference>
<dbReference type="PANTHER" id="PTHR45138:SF9">
    <property type="entry name" value="DIGUANYLATE CYCLASE DGCM-RELATED"/>
    <property type="match status" value="1"/>
</dbReference>
<dbReference type="CDD" id="cd01949">
    <property type="entry name" value="GGDEF"/>
    <property type="match status" value="1"/>
</dbReference>
<evidence type="ECO:0000313" key="4">
    <source>
        <dbReference type="EMBL" id="EED35183.1"/>
    </source>
</evidence>
<dbReference type="SMART" id="SM00267">
    <property type="entry name" value="GGDEF"/>
    <property type="match status" value="1"/>
</dbReference>
<organism evidence="4 5">
    <name type="scientific">Luminiphilus syltensis NOR5-1B</name>
    <dbReference type="NCBI Taxonomy" id="565045"/>
    <lineage>
        <taxon>Bacteria</taxon>
        <taxon>Pseudomonadati</taxon>
        <taxon>Pseudomonadota</taxon>
        <taxon>Gammaproteobacteria</taxon>
        <taxon>Cellvibrionales</taxon>
        <taxon>Halieaceae</taxon>
        <taxon>Luminiphilus</taxon>
    </lineage>
</organism>
<evidence type="ECO:0000259" key="3">
    <source>
        <dbReference type="PROSITE" id="PS50887"/>
    </source>
</evidence>
<evidence type="ECO:0000313" key="5">
    <source>
        <dbReference type="Proteomes" id="UP000004699"/>
    </source>
</evidence>
<dbReference type="InterPro" id="IPR050469">
    <property type="entry name" value="Diguanylate_Cyclase"/>
</dbReference>
<dbReference type="SUPFAM" id="SSF55073">
    <property type="entry name" value="Nucleotide cyclase"/>
    <property type="match status" value="1"/>
</dbReference>
<gene>
    <name evidence="4" type="ORF">NOR51B_1128</name>
</gene>
<dbReference type="STRING" id="565045.NOR51B_1128"/>
<dbReference type="EMBL" id="DS999411">
    <property type="protein sequence ID" value="EED35183.1"/>
    <property type="molecule type" value="Genomic_DNA"/>
</dbReference>
<protein>
    <recommendedName>
        <fullName evidence="1">diguanylate cyclase</fullName>
        <ecNumber evidence="1">2.7.7.65</ecNumber>
    </recommendedName>
</protein>
<evidence type="ECO:0000256" key="2">
    <source>
        <dbReference type="ARBA" id="ARBA00034247"/>
    </source>
</evidence>
<proteinExistence type="predicted"/>
<dbReference type="PANTHER" id="PTHR45138">
    <property type="entry name" value="REGULATORY COMPONENTS OF SENSORY TRANSDUCTION SYSTEM"/>
    <property type="match status" value="1"/>
</dbReference>
<sequence length="153" mass="16937">MNRRAFFLNAEPILALAKRSKTPYSIAFLDIDHFKTINDSYGHDVGDEALKHFANILRDCYRDYDIVARFGGEEFTALLPGTDAAAAATFTQRVRTAMNENPVNVGDEFFTLKLRSGIASSEIGNDNLKYLISIAGKALSDAKTSGRDRKRGL</sequence>
<name>B8KQS0_9GAMM</name>
<dbReference type="NCBIfam" id="TIGR00254">
    <property type="entry name" value="GGDEF"/>
    <property type="match status" value="1"/>
</dbReference>